<comment type="caution">
    <text evidence="1">The sequence shown here is derived from an EMBL/GenBank/DDBJ whole genome shotgun (WGS) entry which is preliminary data.</text>
</comment>
<dbReference type="EMBL" id="JAVRFE010000086">
    <property type="protein sequence ID" value="MDT0461019.1"/>
    <property type="molecule type" value="Genomic_DNA"/>
</dbReference>
<evidence type="ECO:0000313" key="2">
    <source>
        <dbReference type="Proteomes" id="UP001180551"/>
    </source>
</evidence>
<keyword evidence="2" id="KW-1185">Reference proteome</keyword>
<protein>
    <submittedName>
        <fullName evidence="1">Uncharacterized protein</fullName>
    </submittedName>
</protein>
<dbReference type="RefSeq" id="WP_311627936.1">
    <property type="nucleotide sequence ID" value="NZ_JAVRFE010000086.1"/>
</dbReference>
<accession>A0ABU2TJA0</accession>
<dbReference type="Proteomes" id="UP001180551">
    <property type="component" value="Unassembled WGS sequence"/>
</dbReference>
<proteinExistence type="predicted"/>
<evidence type="ECO:0000313" key="1">
    <source>
        <dbReference type="EMBL" id="MDT0461019.1"/>
    </source>
</evidence>
<gene>
    <name evidence="1" type="ORF">RM550_35825</name>
</gene>
<organism evidence="1 2">
    <name type="scientific">Streptomyces mooreae</name>
    <dbReference type="NCBI Taxonomy" id="3075523"/>
    <lineage>
        <taxon>Bacteria</taxon>
        <taxon>Bacillati</taxon>
        <taxon>Actinomycetota</taxon>
        <taxon>Actinomycetes</taxon>
        <taxon>Kitasatosporales</taxon>
        <taxon>Streptomycetaceae</taxon>
        <taxon>Streptomyces</taxon>
    </lineage>
</organism>
<reference evidence="1" key="1">
    <citation type="submission" date="2024-05" db="EMBL/GenBank/DDBJ databases">
        <title>30 novel species of actinomycetes from the DSMZ collection.</title>
        <authorList>
            <person name="Nouioui I."/>
        </authorList>
    </citation>
    <scope>NUCLEOTIDE SEQUENCE</scope>
    <source>
        <strain evidence="1">DSM 41527</strain>
    </source>
</reference>
<sequence length="137" mass="14601">MTLPIDLERLRELHDKVVAQMKARGKDAFGQPSAEAGAGEGGFGEPVSCRQLVDQVLQLARIDRDPGGKNLQSDALASGAEFARSAHLCGRRQGEQPGSCGGFGLAELLVRDNFLGPAGELGLHLLAEGERARPTRW</sequence>
<name>A0ABU2TJA0_9ACTN</name>